<dbReference type="EMBL" id="JAUTAN010000001">
    <property type="protein sequence ID" value="MDQ1105640.1"/>
    <property type="molecule type" value="Genomic_DNA"/>
</dbReference>
<evidence type="ECO:0000256" key="3">
    <source>
        <dbReference type="PROSITE-ProRule" id="PRU10007"/>
    </source>
</evidence>
<gene>
    <name evidence="6" type="ORF">QE405_002924</name>
</gene>
<feature type="active site" evidence="3">
    <location>
        <position position="252"/>
    </location>
</feature>
<evidence type="ECO:0000256" key="4">
    <source>
        <dbReference type="RuleBase" id="RU003345"/>
    </source>
</evidence>
<dbReference type="InterPro" id="IPR016163">
    <property type="entry name" value="Ald_DH_C"/>
</dbReference>
<dbReference type="Proteomes" id="UP001239215">
    <property type="component" value="Unassembled WGS sequence"/>
</dbReference>
<comment type="caution">
    <text evidence="6">The sequence shown here is derived from an EMBL/GenBank/DDBJ whole genome shotgun (WGS) entry which is preliminary data.</text>
</comment>
<dbReference type="Gene3D" id="3.40.309.10">
    <property type="entry name" value="Aldehyde Dehydrogenase, Chain A, domain 2"/>
    <property type="match status" value="1"/>
</dbReference>
<dbReference type="CDD" id="cd07139">
    <property type="entry name" value="ALDH_AldA-Rv0768"/>
    <property type="match status" value="1"/>
</dbReference>
<dbReference type="EC" id="1.2.1.3" evidence="6"/>
<dbReference type="FunFam" id="3.40.605.10:FF:000007">
    <property type="entry name" value="NAD/NADP-dependent betaine aldehyde dehydrogenase"/>
    <property type="match status" value="1"/>
</dbReference>
<keyword evidence="2 4" id="KW-0560">Oxidoreductase</keyword>
<dbReference type="InterPro" id="IPR016161">
    <property type="entry name" value="Ald_DH/histidinol_DH"/>
</dbReference>
<dbReference type="Gene3D" id="3.40.605.10">
    <property type="entry name" value="Aldehyde Dehydrogenase, Chain A, domain 1"/>
    <property type="match status" value="1"/>
</dbReference>
<dbReference type="InterPro" id="IPR029510">
    <property type="entry name" value="Ald_DH_CS_GLU"/>
</dbReference>
<reference evidence="6" key="1">
    <citation type="submission" date="2023-07" db="EMBL/GenBank/DDBJ databases">
        <title>Functional and genomic diversity of the sorghum phyllosphere microbiome.</title>
        <authorList>
            <person name="Shade A."/>
        </authorList>
    </citation>
    <scope>NUCLEOTIDE SEQUENCE</scope>
    <source>
        <strain evidence="6">SORGH_AS_1067</strain>
    </source>
</reference>
<evidence type="ECO:0000259" key="5">
    <source>
        <dbReference type="Pfam" id="PF00171"/>
    </source>
</evidence>
<dbReference type="PROSITE" id="PS00687">
    <property type="entry name" value="ALDEHYDE_DEHYDR_GLU"/>
    <property type="match status" value="1"/>
</dbReference>
<evidence type="ECO:0000256" key="1">
    <source>
        <dbReference type="ARBA" id="ARBA00009986"/>
    </source>
</evidence>
<evidence type="ECO:0000256" key="2">
    <source>
        <dbReference type="ARBA" id="ARBA00023002"/>
    </source>
</evidence>
<comment type="similarity">
    <text evidence="1 4">Belongs to the aldehyde dehydrogenase family.</text>
</comment>
<dbReference type="RefSeq" id="WP_307202069.1">
    <property type="nucleotide sequence ID" value="NZ_JAUTAN010000001.1"/>
</dbReference>
<dbReference type="PANTHER" id="PTHR42804">
    <property type="entry name" value="ALDEHYDE DEHYDROGENASE"/>
    <property type="match status" value="1"/>
</dbReference>
<dbReference type="SUPFAM" id="SSF53720">
    <property type="entry name" value="ALDH-like"/>
    <property type="match status" value="1"/>
</dbReference>
<proteinExistence type="inferred from homology"/>
<dbReference type="GO" id="GO:0004029">
    <property type="term" value="F:aldehyde dehydrogenase (NAD+) activity"/>
    <property type="evidence" value="ECO:0007669"/>
    <property type="project" value="UniProtKB-EC"/>
</dbReference>
<accession>A0AAJ1U0C1</accession>
<name>A0AAJ1U0C1_9ACTN</name>
<sequence length="483" mass="50423">MTADHTQLLIGGVWTAPSSQNRITVRSASTEEVIGSVPEASNADVDAAVAAARRAFDDPTGWATWDASRRADVLDRLAAEYEKRAEQMYAAISAQNGMPIAIARQLESFPPLLFRYYADLVRKQPVEDVRDGILASTVTVRRSPVGVVAAIVPWNVPQSLTATKLAPGLAAGCTFVVKPSPETVLDAYLLAEASIAAGVPEGVISIVPGGRDLGAYLVSHPGIDKVAFTGSTAGGRAVAQACAGLLRPVSLELGGKSAAIVLDDADLDLARVGQSLFGATLANNGQVCFLGTRVLAPRNRYDEVVDAFTALISNAPVGDSLDESTLIGPMASSTQRDRVHGYIERGAAEGARVVVGGAGRPDGLDHGWFVRPTLFADLDNHATVAREEIFGPVLSVIPYGSDAEAVAIANDSDYGLGGSVWSTDPERATSVANAVHTGTIGINGYLPDPQGPFGGVKASGIGKEFGPEGLAAYQQLKSVYRFD</sequence>
<dbReference type="InterPro" id="IPR015590">
    <property type="entry name" value="Aldehyde_DH_dom"/>
</dbReference>
<dbReference type="InterPro" id="IPR016162">
    <property type="entry name" value="Ald_DH_N"/>
</dbReference>
<feature type="domain" description="Aldehyde dehydrogenase" evidence="5">
    <location>
        <begin position="14"/>
        <end position="479"/>
    </location>
</feature>
<dbReference type="Pfam" id="PF00171">
    <property type="entry name" value="Aldedh"/>
    <property type="match status" value="1"/>
</dbReference>
<protein>
    <submittedName>
        <fullName evidence="6">Aldehyde dehydrogenase (NAD+)</fullName>
        <ecNumber evidence="6">1.2.1.3</ecNumber>
    </submittedName>
</protein>
<organism evidence="6 7">
    <name type="scientific">Nocardioides zeae</name>
    <dbReference type="NCBI Taxonomy" id="1457234"/>
    <lineage>
        <taxon>Bacteria</taxon>
        <taxon>Bacillati</taxon>
        <taxon>Actinomycetota</taxon>
        <taxon>Actinomycetes</taxon>
        <taxon>Propionibacteriales</taxon>
        <taxon>Nocardioidaceae</taxon>
        <taxon>Nocardioides</taxon>
    </lineage>
</organism>
<evidence type="ECO:0000313" key="7">
    <source>
        <dbReference type="Proteomes" id="UP001239215"/>
    </source>
</evidence>
<dbReference type="PANTHER" id="PTHR42804:SF1">
    <property type="entry name" value="ALDEHYDE DEHYDROGENASE-RELATED"/>
    <property type="match status" value="1"/>
</dbReference>
<dbReference type="AlphaFoldDB" id="A0AAJ1U0C1"/>
<evidence type="ECO:0000313" key="6">
    <source>
        <dbReference type="EMBL" id="MDQ1105640.1"/>
    </source>
</evidence>